<dbReference type="AlphaFoldDB" id="A0A837G5K9"/>
<evidence type="ECO:0000313" key="1">
    <source>
        <dbReference type="EMBL" id="KJY71528.1"/>
    </source>
</evidence>
<accession>A0A837G5K9</accession>
<name>A0A837G5K9_9VIBR</name>
<reference evidence="1" key="1">
    <citation type="journal article" date="2015" name="BMC Genomics">
        <title>Genome mining reveals unlocked bioactive potential of marine Gram-negative bacteria.</title>
        <authorList>
            <person name="Machado H."/>
            <person name="Sonnenschein E.C."/>
            <person name="Melchiorsen J."/>
            <person name="Gram L."/>
        </authorList>
    </citation>
    <scope>NUCLEOTIDE SEQUENCE</scope>
    <source>
        <strain evidence="1">S2052</strain>
    </source>
</reference>
<proteinExistence type="predicted"/>
<sequence length="487" mass="53210">MAQGPLGNPLHPNTEPTFEADLSELFESTQQSQPEIELKRVHFQMPAINPESLPGPQDYTQVEEPQPLSTTSVTLAWVKQEKLKQTSIGYHFEGNQLANLRDRLAEGKAFRGLVGNLGYFMTKELNVGEHIWSHSRRYPASEHQLPERLAYLGFYYFGDAKGQVESAGFQSAHSAGIGVKHSGEVKILPAIQCHAYDLTIAGQTLKVENINPALDKVAQHDIALFNVNFPLSHKGPLVEFSPMLPLEDRINIFISNQGDGQRPHEHVVKVWRGECPLPSFGVVLSIKSCLFDSLYPHGLETDTPVSVTPYSHHCDFAEYAQILAGLVPSVIDGQSIVPTGAAFTAQQAEQALDEVANTDAPLSRTGKETNNFDAIIREPGGLFIETENHVGYLLFDGRHEMSVGVNIVDVANLVNRLSQSDIDLFDGETIRNAISIDGGSAMKAYAVNVGNGTVSMDILNRVAAGSRNAPGNDTQGLNLYSTVVMEL</sequence>
<protein>
    <submittedName>
        <fullName evidence="1">Uncharacterized protein</fullName>
    </submittedName>
</protein>
<comment type="caution">
    <text evidence="1">The sequence shown here is derived from an EMBL/GenBank/DDBJ whole genome shotgun (WGS) entry which is preliminary data.</text>
</comment>
<gene>
    <name evidence="1" type="ORF">TW71_14020</name>
</gene>
<organism evidence="1">
    <name type="scientific">Vibrio coralliilyticus</name>
    <dbReference type="NCBI Taxonomy" id="190893"/>
    <lineage>
        <taxon>Bacteria</taxon>
        <taxon>Pseudomonadati</taxon>
        <taxon>Pseudomonadota</taxon>
        <taxon>Gammaproteobacteria</taxon>
        <taxon>Vibrionales</taxon>
        <taxon>Vibrionaceae</taxon>
        <taxon>Vibrio</taxon>
    </lineage>
</organism>
<dbReference type="EMBL" id="JXXR01000016">
    <property type="protein sequence ID" value="KJY71528.1"/>
    <property type="molecule type" value="Genomic_DNA"/>
</dbReference>